<evidence type="ECO:0000256" key="2">
    <source>
        <dbReference type="ARBA" id="ARBA00022695"/>
    </source>
</evidence>
<evidence type="ECO:0000256" key="4">
    <source>
        <dbReference type="ARBA" id="ARBA00022759"/>
    </source>
</evidence>
<evidence type="ECO:0000256" key="1">
    <source>
        <dbReference type="ARBA" id="ARBA00022679"/>
    </source>
</evidence>
<evidence type="ECO:0000259" key="7">
    <source>
        <dbReference type="Pfam" id="PF17917"/>
    </source>
</evidence>
<organism evidence="8 9">
    <name type="scientific">Lithospermum erythrorhizon</name>
    <name type="common">Purple gromwell</name>
    <name type="synonym">Lithospermum officinale var. erythrorhizon</name>
    <dbReference type="NCBI Taxonomy" id="34254"/>
    <lineage>
        <taxon>Eukaryota</taxon>
        <taxon>Viridiplantae</taxon>
        <taxon>Streptophyta</taxon>
        <taxon>Embryophyta</taxon>
        <taxon>Tracheophyta</taxon>
        <taxon>Spermatophyta</taxon>
        <taxon>Magnoliopsida</taxon>
        <taxon>eudicotyledons</taxon>
        <taxon>Gunneridae</taxon>
        <taxon>Pentapetalae</taxon>
        <taxon>asterids</taxon>
        <taxon>lamiids</taxon>
        <taxon>Boraginales</taxon>
        <taxon>Boraginaceae</taxon>
        <taxon>Boraginoideae</taxon>
        <taxon>Lithospermeae</taxon>
        <taxon>Lithospermum</taxon>
    </lineage>
</organism>
<dbReference type="GO" id="GO:0003964">
    <property type="term" value="F:RNA-directed DNA polymerase activity"/>
    <property type="evidence" value="ECO:0007669"/>
    <property type="project" value="UniProtKB-KW"/>
</dbReference>
<keyword evidence="5" id="KW-0378">Hydrolase</keyword>
<dbReference type="GO" id="GO:0016787">
    <property type="term" value="F:hydrolase activity"/>
    <property type="evidence" value="ECO:0007669"/>
    <property type="project" value="UniProtKB-KW"/>
</dbReference>
<dbReference type="PANTHER" id="PTHR48475:SF1">
    <property type="entry name" value="RNASE H TYPE-1 DOMAIN-CONTAINING PROTEIN"/>
    <property type="match status" value="1"/>
</dbReference>
<dbReference type="PANTHER" id="PTHR48475">
    <property type="entry name" value="RIBONUCLEASE H"/>
    <property type="match status" value="1"/>
</dbReference>
<dbReference type="GO" id="GO:0004519">
    <property type="term" value="F:endonuclease activity"/>
    <property type="evidence" value="ECO:0007669"/>
    <property type="project" value="UniProtKB-KW"/>
</dbReference>
<keyword evidence="6" id="KW-0695">RNA-directed DNA polymerase</keyword>
<keyword evidence="1" id="KW-0808">Transferase</keyword>
<dbReference type="AlphaFoldDB" id="A0AAV3QSI7"/>
<accession>A0AAV3QSI7</accession>
<evidence type="ECO:0000313" key="8">
    <source>
        <dbReference type="EMBL" id="GAA0167077.1"/>
    </source>
</evidence>
<dbReference type="Proteomes" id="UP001454036">
    <property type="component" value="Unassembled WGS sequence"/>
</dbReference>
<dbReference type="EMBL" id="BAABME010005955">
    <property type="protein sequence ID" value="GAA0167077.1"/>
    <property type="molecule type" value="Genomic_DNA"/>
</dbReference>
<name>A0AAV3QSI7_LITER</name>
<gene>
    <name evidence="8" type="ORF">LIER_22090</name>
</gene>
<protein>
    <recommendedName>
        <fullName evidence="7">Reverse transcriptase RNase H-like domain-containing protein</fullName>
    </recommendedName>
</protein>
<proteinExistence type="predicted"/>
<keyword evidence="9" id="KW-1185">Reference proteome</keyword>
<dbReference type="Pfam" id="PF17917">
    <property type="entry name" value="RT_RNaseH"/>
    <property type="match status" value="1"/>
</dbReference>
<keyword evidence="3" id="KW-0540">Nuclease</keyword>
<sequence>MAPNKLKYTPIDKLCLALIFAIQKLKHYFQAHTIRLISKANPIKYVMSTPKDVKGQVLADFLPDHPLPAEWELCEEFPDEDVMNIEMMHP</sequence>
<comment type="caution">
    <text evidence="8">The sequence shown here is derived from an EMBL/GenBank/DDBJ whole genome shotgun (WGS) entry which is preliminary data.</text>
</comment>
<dbReference type="InterPro" id="IPR041373">
    <property type="entry name" value="RT_RNaseH"/>
</dbReference>
<evidence type="ECO:0000313" key="9">
    <source>
        <dbReference type="Proteomes" id="UP001454036"/>
    </source>
</evidence>
<keyword evidence="4" id="KW-0255">Endonuclease</keyword>
<reference evidence="8 9" key="1">
    <citation type="submission" date="2024-01" db="EMBL/GenBank/DDBJ databases">
        <title>The complete chloroplast genome sequence of Lithospermum erythrorhizon: insights into the phylogenetic relationship among Boraginaceae species and the maternal lineages of purple gromwells.</title>
        <authorList>
            <person name="Okada T."/>
            <person name="Watanabe K."/>
        </authorList>
    </citation>
    <scope>NUCLEOTIDE SEQUENCE [LARGE SCALE GENOMIC DNA]</scope>
</reference>
<feature type="domain" description="Reverse transcriptase RNase H-like" evidence="7">
    <location>
        <begin position="3"/>
        <end position="54"/>
    </location>
</feature>
<evidence type="ECO:0000256" key="6">
    <source>
        <dbReference type="ARBA" id="ARBA00022918"/>
    </source>
</evidence>
<evidence type="ECO:0000256" key="5">
    <source>
        <dbReference type="ARBA" id="ARBA00022801"/>
    </source>
</evidence>
<evidence type="ECO:0000256" key="3">
    <source>
        <dbReference type="ARBA" id="ARBA00022722"/>
    </source>
</evidence>
<keyword evidence="2" id="KW-0548">Nucleotidyltransferase</keyword>